<dbReference type="AlphaFoldDB" id="A0A8B4IB60"/>
<organism evidence="1 2">
    <name type="scientific">Pseudomonas fluorescens</name>
    <dbReference type="NCBI Taxonomy" id="294"/>
    <lineage>
        <taxon>Bacteria</taxon>
        <taxon>Pseudomonadati</taxon>
        <taxon>Pseudomonadota</taxon>
        <taxon>Gammaproteobacteria</taxon>
        <taxon>Pseudomonadales</taxon>
        <taxon>Pseudomonadaceae</taxon>
        <taxon>Pseudomonas</taxon>
    </lineage>
</organism>
<dbReference type="EMBL" id="LS483372">
    <property type="protein sequence ID" value="SQF93209.1"/>
    <property type="molecule type" value="Genomic_DNA"/>
</dbReference>
<accession>A0A8B4IB60</accession>
<sequence length="227" mass="25220">MTIKKTPKKTDALTLRLDPRVKFLIELLSRVGHQSITGVIESAVSRLAHDRKVVLASAEQSLVYASERIWSPIESDRVVNMAMFTPSLLNHEEGCIRSVLEGANHIFFTKYEVRSKADADYRSYAFERMGGAFQQSEDGQTVFVTPKRKTIKLAWGLIKDRAAELADKGVCADLSTEEVEEYIGKPLSSVAPDIKVPGVVFQDDDGIGYLGAERESDDLIESLGIKR</sequence>
<proteinExistence type="predicted"/>
<name>A0A8B4IB60_PSEFL</name>
<dbReference type="RefSeq" id="WP_053257593.1">
    <property type="nucleotide sequence ID" value="NZ_CBCRXZ010000001.1"/>
</dbReference>
<gene>
    <name evidence="1" type="ORF">NCTC10038_04674</name>
</gene>
<evidence type="ECO:0000313" key="1">
    <source>
        <dbReference type="EMBL" id="SQF93209.1"/>
    </source>
</evidence>
<evidence type="ECO:0000313" key="2">
    <source>
        <dbReference type="Proteomes" id="UP000248640"/>
    </source>
</evidence>
<protein>
    <submittedName>
        <fullName evidence="1">Uncharacterized protein</fullName>
    </submittedName>
</protein>
<dbReference type="Proteomes" id="UP000248640">
    <property type="component" value="Chromosome 1"/>
</dbReference>
<reference evidence="1 2" key="1">
    <citation type="submission" date="2018-06" db="EMBL/GenBank/DDBJ databases">
        <authorList>
            <consortium name="Pathogen Informatics"/>
            <person name="Doyle S."/>
        </authorList>
    </citation>
    <scope>NUCLEOTIDE SEQUENCE [LARGE SCALE GENOMIC DNA]</scope>
    <source>
        <strain evidence="1 2">NCTC10038</strain>
    </source>
</reference>
<dbReference type="GeneID" id="61634620"/>